<gene>
    <name evidence="2" type="ORF">C7K08_08025</name>
</gene>
<accession>A0A2P7EDT9</accession>
<evidence type="ECO:0000313" key="2">
    <source>
        <dbReference type="EMBL" id="PSI01398.1"/>
    </source>
</evidence>
<keyword evidence="1" id="KW-0472">Membrane</keyword>
<feature type="transmembrane region" description="Helical" evidence="1">
    <location>
        <begin position="39"/>
        <end position="68"/>
    </location>
</feature>
<sequence>MADSTPRSTSSRLASLVTSVMDLHVRIALQEADREKRRLIVGALLIGTALVLLSGALLVVHGAALLWLVQEWQWSWLAAFLIVGAVDLVLAGLLLRLGGQLLKGPYLPQTTAGISRTTRTLLGR</sequence>
<comment type="caution">
    <text evidence="2">The sequence shown here is derived from an EMBL/GenBank/DDBJ whole genome shotgun (WGS) entry which is preliminary data.</text>
</comment>
<organism evidence="2 3">
    <name type="scientific">Synechococcus lacustris str. Tous</name>
    <dbReference type="NCBI Taxonomy" id="1910958"/>
    <lineage>
        <taxon>Bacteria</taxon>
        <taxon>Bacillati</taxon>
        <taxon>Cyanobacteriota</taxon>
        <taxon>Cyanophyceae</taxon>
        <taxon>Synechococcales</taxon>
        <taxon>Synechococcaceae</taxon>
        <taxon>Synechococcus</taxon>
    </lineage>
</organism>
<keyword evidence="1" id="KW-1133">Transmembrane helix</keyword>
<feature type="transmembrane region" description="Helical" evidence="1">
    <location>
        <begin position="74"/>
        <end position="95"/>
    </location>
</feature>
<protein>
    <recommendedName>
        <fullName evidence="4">Phage holin family protein</fullName>
    </recommendedName>
</protein>
<name>A0A2P7EDT9_9SYNE</name>
<proteinExistence type="predicted"/>
<evidence type="ECO:0000256" key="1">
    <source>
        <dbReference type="SAM" id="Phobius"/>
    </source>
</evidence>
<keyword evidence="3" id="KW-1185">Reference proteome</keyword>
<evidence type="ECO:0000313" key="3">
    <source>
        <dbReference type="Proteomes" id="UP000240206"/>
    </source>
</evidence>
<dbReference type="EMBL" id="PXVC01000032">
    <property type="protein sequence ID" value="PSI01398.1"/>
    <property type="molecule type" value="Genomic_DNA"/>
</dbReference>
<dbReference type="AlphaFoldDB" id="A0A2P7EDT9"/>
<keyword evidence="1" id="KW-0812">Transmembrane</keyword>
<dbReference type="STRING" id="1910958.BTM30_03290"/>
<evidence type="ECO:0008006" key="4">
    <source>
        <dbReference type="Google" id="ProtNLM"/>
    </source>
</evidence>
<dbReference type="InterPro" id="IPR009937">
    <property type="entry name" value="Phage_holin_3_6"/>
</dbReference>
<reference evidence="3" key="1">
    <citation type="submission" date="2018-03" db="EMBL/GenBank/DDBJ databases">
        <title>Ecological and genomic features of two cosmopolitan and abundant freshwater picocyanobacteria.</title>
        <authorList>
            <person name="Cabello-Yeves P.J."/>
            <person name="Picazo A."/>
            <person name="Camacho A."/>
            <person name="Callieri C."/>
            <person name="Rosselli R."/>
            <person name="Roda-Garcia J."/>
            <person name="Coutinho F.H."/>
            <person name="Rodriguez-Valera F."/>
        </authorList>
    </citation>
    <scope>NUCLEOTIDE SEQUENCE [LARGE SCALE GENOMIC DNA]</scope>
    <source>
        <strain evidence="3">Tous</strain>
    </source>
</reference>
<dbReference type="Pfam" id="PF07332">
    <property type="entry name" value="Phage_holin_3_6"/>
    <property type="match status" value="1"/>
</dbReference>
<dbReference type="Proteomes" id="UP000240206">
    <property type="component" value="Unassembled WGS sequence"/>
</dbReference>
<dbReference type="RefSeq" id="WP_106500124.1">
    <property type="nucleotide sequence ID" value="NZ_PXVC01000032.1"/>
</dbReference>